<sequence length="84" mass="9203">KLVDHASDAACQLLDSVPIAVKAYKLLNPVTQWYDRPLGDVAKQIGPINNAFFRWKTPTLLPDLSVLEAGVLKLQLATSTQTTL</sequence>
<evidence type="ECO:0000313" key="2">
    <source>
        <dbReference type="Proteomes" id="UP000054217"/>
    </source>
</evidence>
<evidence type="ECO:0000313" key="1">
    <source>
        <dbReference type="EMBL" id="KIN92663.1"/>
    </source>
</evidence>
<name>A0A0C3NAR9_PISTI</name>
<dbReference type="InParanoid" id="A0A0C3NAR9"/>
<reference evidence="2" key="2">
    <citation type="submission" date="2015-01" db="EMBL/GenBank/DDBJ databases">
        <title>Evolutionary Origins and Diversification of the Mycorrhizal Mutualists.</title>
        <authorList>
            <consortium name="DOE Joint Genome Institute"/>
            <consortium name="Mycorrhizal Genomics Consortium"/>
            <person name="Kohler A."/>
            <person name="Kuo A."/>
            <person name="Nagy L.G."/>
            <person name="Floudas D."/>
            <person name="Copeland A."/>
            <person name="Barry K.W."/>
            <person name="Cichocki N."/>
            <person name="Veneault-Fourrey C."/>
            <person name="LaButti K."/>
            <person name="Lindquist E.A."/>
            <person name="Lipzen A."/>
            <person name="Lundell T."/>
            <person name="Morin E."/>
            <person name="Murat C."/>
            <person name="Riley R."/>
            <person name="Ohm R."/>
            <person name="Sun H."/>
            <person name="Tunlid A."/>
            <person name="Henrissat B."/>
            <person name="Grigoriev I.V."/>
            <person name="Hibbett D.S."/>
            <person name="Martin F."/>
        </authorList>
    </citation>
    <scope>NUCLEOTIDE SEQUENCE [LARGE SCALE GENOMIC DNA]</scope>
    <source>
        <strain evidence="2">Marx 270</strain>
    </source>
</reference>
<dbReference type="HOGENOM" id="CLU_2533716_0_0_1"/>
<organism evidence="1 2">
    <name type="scientific">Pisolithus tinctorius Marx 270</name>
    <dbReference type="NCBI Taxonomy" id="870435"/>
    <lineage>
        <taxon>Eukaryota</taxon>
        <taxon>Fungi</taxon>
        <taxon>Dikarya</taxon>
        <taxon>Basidiomycota</taxon>
        <taxon>Agaricomycotina</taxon>
        <taxon>Agaricomycetes</taxon>
        <taxon>Agaricomycetidae</taxon>
        <taxon>Boletales</taxon>
        <taxon>Sclerodermatineae</taxon>
        <taxon>Pisolithaceae</taxon>
        <taxon>Pisolithus</taxon>
    </lineage>
</organism>
<gene>
    <name evidence="1" type="ORF">M404DRAFT_1009439</name>
</gene>
<reference evidence="1 2" key="1">
    <citation type="submission" date="2014-04" db="EMBL/GenBank/DDBJ databases">
        <authorList>
            <consortium name="DOE Joint Genome Institute"/>
            <person name="Kuo A."/>
            <person name="Kohler A."/>
            <person name="Costa M.D."/>
            <person name="Nagy L.G."/>
            <person name="Floudas D."/>
            <person name="Copeland A."/>
            <person name="Barry K.W."/>
            <person name="Cichocki N."/>
            <person name="Veneault-Fourrey C."/>
            <person name="LaButti K."/>
            <person name="Lindquist E.A."/>
            <person name="Lipzen A."/>
            <person name="Lundell T."/>
            <person name="Morin E."/>
            <person name="Murat C."/>
            <person name="Sun H."/>
            <person name="Tunlid A."/>
            <person name="Henrissat B."/>
            <person name="Grigoriev I.V."/>
            <person name="Hibbett D.S."/>
            <person name="Martin F."/>
            <person name="Nordberg H.P."/>
            <person name="Cantor M.N."/>
            <person name="Hua S.X."/>
        </authorList>
    </citation>
    <scope>NUCLEOTIDE SEQUENCE [LARGE SCALE GENOMIC DNA]</scope>
    <source>
        <strain evidence="1 2">Marx 270</strain>
    </source>
</reference>
<accession>A0A0C3NAR9</accession>
<dbReference type="AlphaFoldDB" id="A0A0C3NAR9"/>
<dbReference type="EMBL" id="KN832507">
    <property type="protein sequence ID" value="KIN92663.1"/>
    <property type="molecule type" value="Genomic_DNA"/>
</dbReference>
<dbReference type="Proteomes" id="UP000054217">
    <property type="component" value="Unassembled WGS sequence"/>
</dbReference>
<proteinExistence type="predicted"/>
<protein>
    <submittedName>
        <fullName evidence="1">Uncharacterized protein</fullName>
    </submittedName>
</protein>
<keyword evidence="2" id="KW-1185">Reference proteome</keyword>
<feature type="non-terminal residue" evidence="1">
    <location>
        <position position="1"/>
    </location>
</feature>